<feature type="compositionally biased region" description="Basic and acidic residues" evidence="1">
    <location>
        <begin position="1"/>
        <end position="11"/>
    </location>
</feature>
<protein>
    <recommendedName>
        <fullName evidence="2">Putative plant transposon protein domain-containing protein</fullName>
    </recommendedName>
</protein>
<evidence type="ECO:0000313" key="3">
    <source>
        <dbReference type="EMBL" id="KAK4727005.1"/>
    </source>
</evidence>
<comment type="caution">
    <text evidence="3">The sequence shown here is derived from an EMBL/GenBank/DDBJ whole genome shotgun (WGS) entry which is preliminary data.</text>
</comment>
<proteinExistence type="predicted"/>
<reference evidence="3 4" key="1">
    <citation type="submission" date="2023-10" db="EMBL/GenBank/DDBJ databases">
        <title>Genome-Wide Identification Analysis in wild type Solanum Pinnatisectum Reveals Some Genes Defensing Phytophthora Infestans.</title>
        <authorList>
            <person name="Sun C."/>
        </authorList>
    </citation>
    <scope>NUCLEOTIDE SEQUENCE [LARGE SCALE GENOMIC DNA]</scope>
    <source>
        <strain evidence="3">LQN</strain>
        <tissue evidence="3">Leaf</tissue>
    </source>
</reference>
<evidence type="ECO:0000259" key="2">
    <source>
        <dbReference type="Pfam" id="PF20167"/>
    </source>
</evidence>
<organism evidence="3 4">
    <name type="scientific">Solanum pinnatisectum</name>
    <name type="common">tansyleaf nightshade</name>
    <dbReference type="NCBI Taxonomy" id="50273"/>
    <lineage>
        <taxon>Eukaryota</taxon>
        <taxon>Viridiplantae</taxon>
        <taxon>Streptophyta</taxon>
        <taxon>Embryophyta</taxon>
        <taxon>Tracheophyta</taxon>
        <taxon>Spermatophyta</taxon>
        <taxon>Magnoliopsida</taxon>
        <taxon>eudicotyledons</taxon>
        <taxon>Gunneridae</taxon>
        <taxon>Pentapetalae</taxon>
        <taxon>asterids</taxon>
        <taxon>lamiids</taxon>
        <taxon>Solanales</taxon>
        <taxon>Solanaceae</taxon>
        <taxon>Solanoideae</taxon>
        <taxon>Solaneae</taxon>
        <taxon>Solanum</taxon>
    </lineage>
</organism>
<evidence type="ECO:0000256" key="1">
    <source>
        <dbReference type="SAM" id="MobiDB-lite"/>
    </source>
</evidence>
<dbReference type="EMBL" id="JAWPEI010000005">
    <property type="protein sequence ID" value="KAK4727005.1"/>
    <property type="molecule type" value="Genomic_DNA"/>
</dbReference>
<accession>A0AAV9LQC2</accession>
<dbReference type="AlphaFoldDB" id="A0AAV9LQC2"/>
<gene>
    <name evidence="3" type="ORF">R3W88_031922</name>
</gene>
<feature type="region of interest" description="Disordered" evidence="1">
    <location>
        <begin position="255"/>
        <end position="288"/>
    </location>
</feature>
<name>A0AAV9LQC2_9SOLN</name>
<dbReference type="InterPro" id="IPR046796">
    <property type="entry name" value="Transposase_32_dom"/>
</dbReference>
<feature type="domain" description="Putative plant transposon protein" evidence="2">
    <location>
        <begin position="41"/>
        <end position="157"/>
    </location>
</feature>
<keyword evidence="4" id="KW-1185">Reference proteome</keyword>
<sequence length="311" mass="35031">MSSSRRPEKEVATLSQKKRSQSGNVPLAPAVPKGQTRRFGVNDVPMKGKHARSHYMTVRGRNVPFTPTGINDILGIPQDANPLVLIGLIIRLPYQAIRHTLCGPQSMVQWTDHSGKRYHQSLPYAHMLRETRIWLKVVMNCLITGLHYTDITRDKARVHKGHMYAFGGLITQMCRTVGVPEENVDYMAPLYPAPCHMRDELITAKMYGLEMLHHQNSCHTSTDMQLGEVERCYPLNNHAKALLGIGPAFHEPIDNDIPTDEERAHTSSNVDFDSKEEIDPAQAGDEAEGAMRWKTNQGVFSPYLVNYSIFC</sequence>
<dbReference type="Proteomes" id="UP001311915">
    <property type="component" value="Unassembled WGS sequence"/>
</dbReference>
<dbReference type="Pfam" id="PF20167">
    <property type="entry name" value="Transposase_32"/>
    <property type="match status" value="1"/>
</dbReference>
<evidence type="ECO:0000313" key="4">
    <source>
        <dbReference type="Proteomes" id="UP001311915"/>
    </source>
</evidence>
<feature type="region of interest" description="Disordered" evidence="1">
    <location>
        <begin position="1"/>
        <end position="45"/>
    </location>
</feature>